<dbReference type="EMBL" id="CM042889">
    <property type="protein sequence ID" value="KAI4320972.1"/>
    <property type="molecule type" value="Genomic_DNA"/>
</dbReference>
<proteinExistence type="predicted"/>
<keyword evidence="2" id="KW-1185">Reference proteome</keyword>
<organism evidence="1 2">
    <name type="scientific">Melastoma candidum</name>
    <dbReference type="NCBI Taxonomy" id="119954"/>
    <lineage>
        <taxon>Eukaryota</taxon>
        <taxon>Viridiplantae</taxon>
        <taxon>Streptophyta</taxon>
        <taxon>Embryophyta</taxon>
        <taxon>Tracheophyta</taxon>
        <taxon>Spermatophyta</taxon>
        <taxon>Magnoliopsida</taxon>
        <taxon>eudicotyledons</taxon>
        <taxon>Gunneridae</taxon>
        <taxon>Pentapetalae</taxon>
        <taxon>rosids</taxon>
        <taxon>malvids</taxon>
        <taxon>Myrtales</taxon>
        <taxon>Melastomataceae</taxon>
        <taxon>Melastomatoideae</taxon>
        <taxon>Melastomateae</taxon>
        <taxon>Melastoma</taxon>
    </lineage>
</organism>
<comment type="caution">
    <text evidence="1">The sequence shown here is derived from an EMBL/GenBank/DDBJ whole genome shotgun (WGS) entry which is preliminary data.</text>
</comment>
<dbReference type="Proteomes" id="UP001057402">
    <property type="component" value="Chromosome 10"/>
</dbReference>
<protein>
    <submittedName>
        <fullName evidence="1">Uncharacterized protein</fullName>
    </submittedName>
</protein>
<accession>A0ACB9MBW3</accession>
<name>A0ACB9MBW3_9MYRT</name>
<sequence>MIREMMWHEMLHYHPEVVVDGNIESSFVTVINVRKEGYQRLDALVMLYAYGLATSRRTVIVSEAVIMLLWLSF</sequence>
<evidence type="ECO:0000313" key="2">
    <source>
        <dbReference type="Proteomes" id="UP001057402"/>
    </source>
</evidence>
<gene>
    <name evidence="1" type="ORF">MLD38_034400</name>
</gene>
<evidence type="ECO:0000313" key="1">
    <source>
        <dbReference type="EMBL" id="KAI4320972.1"/>
    </source>
</evidence>
<reference evidence="2" key="1">
    <citation type="journal article" date="2023" name="Front. Plant Sci.">
        <title>Chromosomal-level genome assembly of Melastoma candidum provides insights into trichome evolution.</title>
        <authorList>
            <person name="Zhong Y."/>
            <person name="Wu W."/>
            <person name="Sun C."/>
            <person name="Zou P."/>
            <person name="Liu Y."/>
            <person name="Dai S."/>
            <person name="Zhou R."/>
        </authorList>
    </citation>
    <scope>NUCLEOTIDE SEQUENCE [LARGE SCALE GENOMIC DNA]</scope>
</reference>